<accession>A0ABW1TV46</accession>
<name>A0ABW1TV46_9BURK</name>
<keyword evidence="2" id="KW-1185">Reference proteome</keyword>
<proteinExistence type="predicted"/>
<reference evidence="2" key="1">
    <citation type="journal article" date="2019" name="Int. J. Syst. Evol. Microbiol.">
        <title>The Global Catalogue of Microorganisms (GCM) 10K type strain sequencing project: providing services to taxonomists for standard genome sequencing and annotation.</title>
        <authorList>
            <consortium name="The Broad Institute Genomics Platform"/>
            <consortium name="The Broad Institute Genome Sequencing Center for Infectious Disease"/>
            <person name="Wu L."/>
            <person name="Ma J."/>
        </authorList>
    </citation>
    <scope>NUCLEOTIDE SEQUENCE [LARGE SCALE GENOMIC DNA]</scope>
    <source>
        <strain evidence="2">CCUG 39402</strain>
    </source>
</reference>
<sequence length="135" mass="14562">MQLTTVAQAITKIPKVVDVSIHTLFEPGSTEPKSHTPKAQEFCNEYGAESHADGITIGGVYCGKEIGNDLIAELLTERRYVIRQRIDSSYARRVGEVCGGDQYGGGKSFQATKPNGDHVAVRKSLKAAAKTLLQA</sequence>
<dbReference type="RefSeq" id="WP_377412867.1">
    <property type="nucleotide sequence ID" value="NZ_JBHSRS010000017.1"/>
</dbReference>
<protein>
    <submittedName>
        <fullName evidence="1">Uncharacterized protein</fullName>
    </submittedName>
</protein>
<gene>
    <name evidence="1" type="ORF">ACFQND_07950</name>
</gene>
<comment type="caution">
    <text evidence="1">The sequence shown here is derived from an EMBL/GenBank/DDBJ whole genome shotgun (WGS) entry which is preliminary data.</text>
</comment>
<dbReference type="EMBL" id="JBHSRS010000017">
    <property type="protein sequence ID" value="MFC6281157.1"/>
    <property type="molecule type" value="Genomic_DNA"/>
</dbReference>
<dbReference type="Proteomes" id="UP001596270">
    <property type="component" value="Unassembled WGS sequence"/>
</dbReference>
<evidence type="ECO:0000313" key="2">
    <source>
        <dbReference type="Proteomes" id="UP001596270"/>
    </source>
</evidence>
<evidence type="ECO:0000313" key="1">
    <source>
        <dbReference type="EMBL" id="MFC6281157.1"/>
    </source>
</evidence>
<organism evidence="1 2">
    <name type="scientific">Polaromonas aquatica</name>
    <dbReference type="NCBI Taxonomy" id="332657"/>
    <lineage>
        <taxon>Bacteria</taxon>
        <taxon>Pseudomonadati</taxon>
        <taxon>Pseudomonadota</taxon>
        <taxon>Betaproteobacteria</taxon>
        <taxon>Burkholderiales</taxon>
        <taxon>Comamonadaceae</taxon>
        <taxon>Polaromonas</taxon>
    </lineage>
</organism>